<evidence type="ECO:0000256" key="2">
    <source>
        <dbReference type="SAM" id="SignalP"/>
    </source>
</evidence>
<sequence length="210" mass="21805">MKFSIAALGMLATVASASASYHHRRLHFPRNNGSEPVTTPAPVPLSTASPSVITTDIPTDMVVTQVMTSGSQTMTSTKTVHTTIRSTIKLNLGLPTDAPDAGSPVNNNNQQAGDLTTMTKTKTTTNTRTLRIAGPPTDSPAGPDGKEGCPAASTVYVTMPASTVYVTPSQVAPSSMQTPVVPYPTNNSTGSTRGASSPYTAPSGFARLRR</sequence>
<dbReference type="Proteomes" id="UP000224854">
    <property type="component" value="Unassembled WGS sequence"/>
</dbReference>
<evidence type="ECO:0000313" key="3">
    <source>
        <dbReference type="EMBL" id="PHH83825.1"/>
    </source>
</evidence>
<evidence type="ECO:0000256" key="1">
    <source>
        <dbReference type="SAM" id="MobiDB-lite"/>
    </source>
</evidence>
<proteinExistence type="predicted"/>
<keyword evidence="4" id="KW-1185">Reference proteome</keyword>
<feature type="compositionally biased region" description="Polar residues" evidence="1">
    <location>
        <begin position="173"/>
        <end position="200"/>
    </location>
</feature>
<feature type="region of interest" description="Disordered" evidence="1">
    <location>
        <begin position="173"/>
        <end position="210"/>
    </location>
</feature>
<protein>
    <submittedName>
        <fullName evidence="3">Uncharacterized protein</fullName>
    </submittedName>
</protein>
<organism evidence="3 4">
    <name type="scientific">Ophiocordyceps australis</name>
    <dbReference type="NCBI Taxonomy" id="1399860"/>
    <lineage>
        <taxon>Eukaryota</taxon>
        <taxon>Fungi</taxon>
        <taxon>Dikarya</taxon>
        <taxon>Ascomycota</taxon>
        <taxon>Pezizomycotina</taxon>
        <taxon>Sordariomycetes</taxon>
        <taxon>Hypocreomycetidae</taxon>
        <taxon>Hypocreales</taxon>
        <taxon>Ophiocordycipitaceae</taxon>
        <taxon>Ophiocordyceps</taxon>
    </lineage>
</organism>
<accession>A0A2C5ZP81</accession>
<feature type="signal peptide" evidence="2">
    <location>
        <begin position="1"/>
        <end position="19"/>
    </location>
</feature>
<dbReference type="OrthoDB" id="10382434at2759"/>
<reference evidence="3 4" key="1">
    <citation type="submission" date="2017-06" db="EMBL/GenBank/DDBJ databases">
        <title>Ant-infecting Ophiocordyceps genomes reveal a high diversity of potential behavioral manipulation genes and a possible major role for enterotoxins.</title>
        <authorList>
            <person name="De Bekker C."/>
            <person name="Evans H.C."/>
            <person name="Brachmann A."/>
            <person name="Hughes D.P."/>
        </authorList>
    </citation>
    <scope>NUCLEOTIDE SEQUENCE [LARGE SCALE GENOMIC DNA]</scope>
    <source>
        <strain evidence="3 4">1348a</strain>
    </source>
</reference>
<feature type="chain" id="PRO_5013356178" evidence="2">
    <location>
        <begin position="20"/>
        <end position="210"/>
    </location>
</feature>
<dbReference type="EMBL" id="NJEU01000001">
    <property type="protein sequence ID" value="PHH83825.1"/>
    <property type="molecule type" value="Genomic_DNA"/>
</dbReference>
<dbReference type="AlphaFoldDB" id="A0A2C5ZP81"/>
<comment type="caution">
    <text evidence="3">The sequence shown here is derived from an EMBL/GenBank/DDBJ whole genome shotgun (WGS) entry which is preliminary data.</text>
</comment>
<evidence type="ECO:0000313" key="4">
    <source>
        <dbReference type="Proteomes" id="UP000224854"/>
    </source>
</evidence>
<gene>
    <name evidence="3" type="ORF">CDD82_15</name>
</gene>
<name>A0A2C5ZP81_9HYPO</name>
<keyword evidence="2" id="KW-0732">Signal</keyword>